<sequence>MPSLPDLICGRGKLWIILFVCVTGLVWIILVTPCSGVVRPGRFGGAPVSIASLTISRSYQCWRCFPISRPGSIRMTFLSFASPLGEFRRTITPLAMVLSRGILLLWLLGQRPFSLNYKVLKLL</sequence>
<evidence type="ECO:0000256" key="1">
    <source>
        <dbReference type="SAM" id="Phobius"/>
    </source>
</evidence>
<reference evidence="2" key="1">
    <citation type="journal article" date="2023" name="Plant J.">
        <title>Genome sequences and population genomics provide insights into the demographic history, inbreeding, and mutation load of two 'living fossil' tree species of Dipteronia.</title>
        <authorList>
            <person name="Feng Y."/>
            <person name="Comes H.P."/>
            <person name="Chen J."/>
            <person name="Zhu S."/>
            <person name="Lu R."/>
            <person name="Zhang X."/>
            <person name="Li P."/>
            <person name="Qiu J."/>
            <person name="Olsen K.M."/>
            <person name="Qiu Y."/>
        </authorList>
    </citation>
    <scope>NUCLEOTIDE SEQUENCE</scope>
    <source>
        <strain evidence="2">KIB01</strain>
    </source>
</reference>
<name>A0AAD9X9A3_9ROSI</name>
<protein>
    <submittedName>
        <fullName evidence="2">Uncharacterized protein</fullName>
    </submittedName>
</protein>
<keyword evidence="3" id="KW-1185">Reference proteome</keyword>
<evidence type="ECO:0000313" key="2">
    <source>
        <dbReference type="EMBL" id="KAK2655321.1"/>
    </source>
</evidence>
<dbReference type="AlphaFoldDB" id="A0AAD9X9A3"/>
<feature type="transmembrane region" description="Helical" evidence="1">
    <location>
        <begin position="12"/>
        <end position="30"/>
    </location>
</feature>
<keyword evidence="1" id="KW-0812">Transmembrane</keyword>
<dbReference type="EMBL" id="JANJYI010000003">
    <property type="protein sequence ID" value="KAK2655321.1"/>
    <property type="molecule type" value="Genomic_DNA"/>
</dbReference>
<evidence type="ECO:0000313" key="3">
    <source>
        <dbReference type="Proteomes" id="UP001280121"/>
    </source>
</evidence>
<gene>
    <name evidence="2" type="ORF">Ddye_008373</name>
</gene>
<comment type="caution">
    <text evidence="2">The sequence shown here is derived from an EMBL/GenBank/DDBJ whole genome shotgun (WGS) entry which is preliminary data.</text>
</comment>
<keyword evidence="1" id="KW-1133">Transmembrane helix</keyword>
<dbReference type="Proteomes" id="UP001280121">
    <property type="component" value="Unassembled WGS sequence"/>
</dbReference>
<organism evidence="2 3">
    <name type="scientific">Dipteronia dyeriana</name>
    <dbReference type="NCBI Taxonomy" id="168575"/>
    <lineage>
        <taxon>Eukaryota</taxon>
        <taxon>Viridiplantae</taxon>
        <taxon>Streptophyta</taxon>
        <taxon>Embryophyta</taxon>
        <taxon>Tracheophyta</taxon>
        <taxon>Spermatophyta</taxon>
        <taxon>Magnoliopsida</taxon>
        <taxon>eudicotyledons</taxon>
        <taxon>Gunneridae</taxon>
        <taxon>Pentapetalae</taxon>
        <taxon>rosids</taxon>
        <taxon>malvids</taxon>
        <taxon>Sapindales</taxon>
        <taxon>Sapindaceae</taxon>
        <taxon>Hippocastanoideae</taxon>
        <taxon>Acereae</taxon>
        <taxon>Dipteronia</taxon>
    </lineage>
</organism>
<keyword evidence="1" id="KW-0472">Membrane</keyword>
<proteinExistence type="predicted"/>
<accession>A0AAD9X9A3</accession>